<dbReference type="InterPro" id="IPR030974">
    <property type="entry name" value="Restrict_AAA"/>
</dbReference>
<dbReference type="PANTHER" id="PTHR32182">
    <property type="entry name" value="DNA REPLICATION AND REPAIR PROTEIN RECF"/>
    <property type="match status" value="1"/>
</dbReference>
<accession>A0A644WW93</accession>
<dbReference type="PANTHER" id="PTHR32182:SF25">
    <property type="entry name" value="SLR1056 PROTEIN"/>
    <property type="match status" value="1"/>
</dbReference>
<dbReference type="AlphaFoldDB" id="A0A644WW93"/>
<evidence type="ECO:0000259" key="1">
    <source>
        <dbReference type="Pfam" id="PF13175"/>
    </source>
</evidence>
<dbReference type="SUPFAM" id="SSF52540">
    <property type="entry name" value="P-loop containing nucleoside triphosphate hydrolases"/>
    <property type="match status" value="1"/>
</dbReference>
<dbReference type="GO" id="GO:0000731">
    <property type="term" value="P:DNA synthesis involved in DNA repair"/>
    <property type="evidence" value="ECO:0007669"/>
    <property type="project" value="TreeGrafter"/>
</dbReference>
<dbReference type="GO" id="GO:0016887">
    <property type="term" value="F:ATP hydrolysis activity"/>
    <property type="evidence" value="ECO:0007669"/>
    <property type="project" value="InterPro"/>
</dbReference>
<name>A0A644WW93_9ZZZZ</name>
<dbReference type="GO" id="GO:0005524">
    <property type="term" value="F:ATP binding"/>
    <property type="evidence" value="ECO:0007669"/>
    <property type="project" value="InterPro"/>
</dbReference>
<reference evidence="2" key="1">
    <citation type="submission" date="2019-08" db="EMBL/GenBank/DDBJ databases">
        <authorList>
            <person name="Kucharzyk K."/>
            <person name="Murdoch R.W."/>
            <person name="Higgins S."/>
            <person name="Loffler F."/>
        </authorList>
    </citation>
    <scope>NUCLEOTIDE SEQUENCE</scope>
</reference>
<proteinExistence type="predicted"/>
<dbReference type="InterPro" id="IPR027417">
    <property type="entry name" value="P-loop_NTPase"/>
</dbReference>
<organism evidence="2">
    <name type="scientific">bioreactor metagenome</name>
    <dbReference type="NCBI Taxonomy" id="1076179"/>
    <lineage>
        <taxon>unclassified sequences</taxon>
        <taxon>metagenomes</taxon>
        <taxon>ecological metagenomes</taxon>
    </lineage>
</organism>
<feature type="domain" description="Endonuclease GajA/Old nuclease/RecF-like AAA" evidence="1">
    <location>
        <begin position="1"/>
        <end position="455"/>
    </location>
</feature>
<evidence type="ECO:0000313" key="2">
    <source>
        <dbReference type="EMBL" id="MPM08059.1"/>
    </source>
</evidence>
<gene>
    <name evidence="2" type="ORF">SDC9_54371</name>
</gene>
<comment type="caution">
    <text evidence="2">The sequence shown here is derived from an EMBL/GenBank/DDBJ whole genome shotgun (WGS) entry which is preliminary data.</text>
</comment>
<dbReference type="NCBIfam" id="TIGR04435">
    <property type="entry name" value="restrict_AAA_1"/>
    <property type="match status" value="1"/>
</dbReference>
<dbReference type="Pfam" id="PF13175">
    <property type="entry name" value="AAA_15"/>
    <property type="match status" value="1"/>
</dbReference>
<sequence>MKLLRLEIGEKFRSLHAGFSMDFHSLTEKSMNEMPKFQPFCFAGLNGTGKSNVLEALAAIFYHLEFCVAKYRPTAFEKHFRRNKCIPDAFNVQYLACSHNKKRYVPALSDRVTITKELGKEPVMTIQAFPFSDDQKIISVSLLPSKHNDAPAPGKEYLPDIIVGYSSGENEILSLPFIKNRLIQFDEYKEAVIKNFSYEEPESSLIYIDSEMSQAVLLSILLFENKDTLKPLEKELHIKGLRSFRMNLNLHKIHHDIDQKVSSPILKQLEPQIQKLKKCASSWFADDKLMWLDFFVDEQTKKAFQDNFKSSFALFRFFQILYELNSRIVKDSIKEEVYSSKGYYTDGKLPTGSPEQNVFYFLDYLILKHVEGEPKPIELLLRNFSDGEHQFLHTMGICLMLKDRSSLLLLDEPETHFNPGWRAKFIKVLNDSIKAGGGNNMMKEILLSSHSPFIISDCMPNNVIVFEKDETTGSISAKTANELNIRTFGTSIEEISDKIFKYDQSIGELSNFELEKIDFNNIKTEKDVINAKKSIQHLGDSIEKDLILARLNQLIPKTNK</sequence>
<protein>
    <recommendedName>
        <fullName evidence="1">Endonuclease GajA/Old nuclease/RecF-like AAA domain-containing protein</fullName>
    </recommendedName>
</protein>
<dbReference type="GO" id="GO:0006302">
    <property type="term" value="P:double-strand break repair"/>
    <property type="evidence" value="ECO:0007669"/>
    <property type="project" value="TreeGrafter"/>
</dbReference>
<dbReference type="EMBL" id="VSSQ01001406">
    <property type="protein sequence ID" value="MPM08059.1"/>
    <property type="molecule type" value="Genomic_DNA"/>
</dbReference>
<dbReference type="Gene3D" id="3.40.50.300">
    <property type="entry name" value="P-loop containing nucleotide triphosphate hydrolases"/>
    <property type="match status" value="1"/>
</dbReference>
<dbReference type="InterPro" id="IPR041685">
    <property type="entry name" value="AAA_GajA/Old/RecF-like"/>
</dbReference>